<organism evidence="12 13">
    <name type="scientific">Heliophilum fasciatum</name>
    <dbReference type="NCBI Taxonomy" id="35700"/>
    <lineage>
        <taxon>Bacteria</taxon>
        <taxon>Bacillati</taxon>
        <taxon>Bacillota</taxon>
        <taxon>Clostridia</taxon>
        <taxon>Eubacteriales</taxon>
        <taxon>Heliobacteriaceae</taxon>
        <taxon>Heliophilum</taxon>
    </lineage>
</organism>
<comment type="caution">
    <text evidence="12">The sequence shown here is derived from an EMBL/GenBank/DDBJ whole genome shotgun (WGS) entry which is preliminary data.</text>
</comment>
<dbReference type="FunFam" id="3.90.950.10:FF:000001">
    <property type="entry name" value="dITP/XTP pyrophosphatase"/>
    <property type="match status" value="1"/>
</dbReference>
<proteinExistence type="inferred from homology"/>
<dbReference type="AlphaFoldDB" id="A0A4R2RWB4"/>
<keyword evidence="13" id="KW-1185">Reference proteome</keyword>
<evidence type="ECO:0000256" key="1">
    <source>
        <dbReference type="ARBA" id="ARBA00008023"/>
    </source>
</evidence>
<dbReference type="PANTHER" id="PTHR11067">
    <property type="entry name" value="INOSINE TRIPHOSPHATE PYROPHOSPHATASE/HAM1 PROTEIN"/>
    <property type="match status" value="1"/>
</dbReference>
<feature type="binding site" evidence="10">
    <location>
        <begin position="155"/>
        <end position="158"/>
    </location>
    <ligand>
        <name>substrate</name>
    </ligand>
</feature>
<feature type="binding site" evidence="10">
    <location>
        <begin position="8"/>
        <end position="13"/>
    </location>
    <ligand>
        <name>substrate</name>
    </ligand>
</feature>
<dbReference type="GO" id="GO:0009146">
    <property type="term" value="P:purine nucleoside triphosphate catabolic process"/>
    <property type="evidence" value="ECO:0007669"/>
    <property type="project" value="UniProtKB-UniRule"/>
</dbReference>
<keyword evidence="3 10" id="KW-0479">Metal-binding</keyword>
<comment type="function">
    <text evidence="10">Pyrophosphatase that catalyzes the hydrolysis of nucleoside triphosphates to their monophosphate derivatives, with a high preference for the non-canonical purine nucleotides XTP (xanthosine triphosphate), dITP (deoxyinosine triphosphate) and ITP. Seems to function as a house-cleaning enzyme that removes non-canonical purine nucleotides from the nucleotide pool, thus preventing their incorporation into DNA/RNA and avoiding chromosomal lesions.</text>
</comment>
<dbReference type="InterPro" id="IPR020922">
    <property type="entry name" value="dITP/XTP_pyrophosphatase"/>
</dbReference>
<keyword evidence="4 10" id="KW-0547">Nucleotide-binding</keyword>
<comment type="catalytic activity">
    <reaction evidence="9 10">
        <text>XTP + H2O = XMP + diphosphate + H(+)</text>
        <dbReference type="Rhea" id="RHEA:28610"/>
        <dbReference type="ChEBI" id="CHEBI:15377"/>
        <dbReference type="ChEBI" id="CHEBI:15378"/>
        <dbReference type="ChEBI" id="CHEBI:33019"/>
        <dbReference type="ChEBI" id="CHEBI:57464"/>
        <dbReference type="ChEBI" id="CHEBI:61314"/>
        <dbReference type="EC" id="3.6.1.66"/>
    </reaction>
</comment>
<dbReference type="EMBL" id="SLXT01000005">
    <property type="protein sequence ID" value="TCP67279.1"/>
    <property type="molecule type" value="Genomic_DNA"/>
</dbReference>
<comment type="subunit">
    <text evidence="2 10">Homodimer.</text>
</comment>
<dbReference type="GO" id="GO:0017111">
    <property type="term" value="F:ribonucleoside triphosphate phosphatase activity"/>
    <property type="evidence" value="ECO:0007669"/>
    <property type="project" value="InterPro"/>
</dbReference>
<dbReference type="RefSeq" id="WP_320055176.1">
    <property type="nucleotide sequence ID" value="NZ_JAOQNU010000005.1"/>
</dbReference>
<keyword evidence="5 10" id="KW-0378">Hydrolase</keyword>
<comment type="catalytic activity">
    <reaction evidence="8 10">
        <text>dITP + H2O = dIMP + diphosphate + H(+)</text>
        <dbReference type="Rhea" id="RHEA:28342"/>
        <dbReference type="ChEBI" id="CHEBI:15377"/>
        <dbReference type="ChEBI" id="CHEBI:15378"/>
        <dbReference type="ChEBI" id="CHEBI:33019"/>
        <dbReference type="ChEBI" id="CHEBI:61194"/>
        <dbReference type="ChEBI" id="CHEBI:61382"/>
        <dbReference type="EC" id="3.6.1.66"/>
    </reaction>
</comment>
<dbReference type="InterPro" id="IPR002637">
    <property type="entry name" value="RdgB/HAM1"/>
</dbReference>
<dbReference type="GO" id="GO:0046872">
    <property type="term" value="F:metal ion binding"/>
    <property type="evidence" value="ECO:0007669"/>
    <property type="project" value="UniProtKB-KW"/>
</dbReference>
<feature type="binding site" evidence="10">
    <location>
        <position position="178"/>
    </location>
    <ligand>
        <name>substrate</name>
    </ligand>
</feature>
<keyword evidence="6 10" id="KW-0460">Magnesium</keyword>
<dbReference type="GO" id="GO:0000166">
    <property type="term" value="F:nucleotide binding"/>
    <property type="evidence" value="ECO:0007669"/>
    <property type="project" value="UniProtKB-KW"/>
</dbReference>
<protein>
    <recommendedName>
        <fullName evidence="10">dITP/XTP pyrophosphatase</fullName>
        <ecNumber evidence="10">3.6.1.66</ecNumber>
    </recommendedName>
    <alternativeName>
        <fullName evidence="10">Non-canonical purine NTP pyrophosphatase</fullName>
    </alternativeName>
    <alternativeName>
        <fullName evidence="10">Non-standard purine NTP pyrophosphatase</fullName>
    </alternativeName>
    <alternativeName>
        <fullName evidence="10">Nucleoside-triphosphate diphosphatase</fullName>
    </alternativeName>
    <alternativeName>
        <fullName evidence="10">Nucleoside-triphosphate pyrophosphatase</fullName>
        <shortName evidence="10">NTPase</shortName>
    </alternativeName>
</protein>
<accession>A0A4R2RWB4</accession>
<dbReference type="GO" id="GO:0035870">
    <property type="term" value="F:dITP diphosphatase activity"/>
    <property type="evidence" value="ECO:0007669"/>
    <property type="project" value="UniProtKB-UniRule"/>
</dbReference>
<dbReference type="GO" id="GO:0036220">
    <property type="term" value="F:ITP diphosphatase activity"/>
    <property type="evidence" value="ECO:0007669"/>
    <property type="project" value="UniProtKB-UniRule"/>
</dbReference>
<name>A0A4R2RWB4_9FIRM</name>
<dbReference type="CDD" id="cd00515">
    <property type="entry name" value="HAM1"/>
    <property type="match status" value="1"/>
</dbReference>
<evidence type="ECO:0000313" key="12">
    <source>
        <dbReference type="EMBL" id="TCP67279.1"/>
    </source>
</evidence>
<dbReference type="Pfam" id="PF01725">
    <property type="entry name" value="Ham1p_like"/>
    <property type="match status" value="1"/>
</dbReference>
<dbReference type="Gene3D" id="3.90.950.10">
    <property type="match status" value="1"/>
</dbReference>
<feature type="binding site" evidence="10">
    <location>
        <begin position="183"/>
        <end position="184"/>
    </location>
    <ligand>
        <name>substrate</name>
    </ligand>
</feature>
<evidence type="ECO:0000256" key="7">
    <source>
        <dbReference type="ARBA" id="ARBA00023080"/>
    </source>
</evidence>
<evidence type="ECO:0000256" key="8">
    <source>
        <dbReference type="ARBA" id="ARBA00051875"/>
    </source>
</evidence>
<dbReference type="GO" id="GO:0005829">
    <property type="term" value="C:cytosol"/>
    <property type="evidence" value="ECO:0007669"/>
    <property type="project" value="TreeGrafter"/>
</dbReference>
<dbReference type="SUPFAM" id="SSF52972">
    <property type="entry name" value="ITPase-like"/>
    <property type="match status" value="1"/>
</dbReference>
<evidence type="ECO:0000256" key="2">
    <source>
        <dbReference type="ARBA" id="ARBA00011738"/>
    </source>
</evidence>
<comment type="catalytic activity">
    <reaction evidence="10">
        <text>ITP + H2O = IMP + diphosphate + H(+)</text>
        <dbReference type="Rhea" id="RHEA:29399"/>
        <dbReference type="ChEBI" id="CHEBI:15377"/>
        <dbReference type="ChEBI" id="CHEBI:15378"/>
        <dbReference type="ChEBI" id="CHEBI:33019"/>
        <dbReference type="ChEBI" id="CHEBI:58053"/>
        <dbReference type="ChEBI" id="CHEBI:61402"/>
        <dbReference type="EC" id="3.6.1.66"/>
    </reaction>
</comment>
<comment type="caution">
    <text evidence="10">Lacks conserved residue(s) required for the propagation of feature annotation.</text>
</comment>
<dbReference type="Proteomes" id="UP000294813">
    <property type="component" value="Unassembled WGS sequence"/>
</dbReference>
<evidence type="ECO:0000256" key="9">
    <source>
        <dbReference type="ARBA" id="ARBA00052017"/>
    </source>
</evidence>
<evidence type="ECO:0000256" key="5">
    <source>
        <dbReference type="ARBA" id="ARBA00022801"/>
    </source>
</evidence>
<feature type="binding site" evidence="10">
    <location>
        <position position="73"/>
    </location>
    <ligand>
        <name>substrate</name>
    </ligand>
</feature>
<dbReference type="EC" id="3.6.1.66" evidence="10"/>
<evidence type="ECO:0000256" key="6">
    <source>
        <dbReference type="ARBA" id="ARBA00022842"/>
    </source>
</evidence>
<dbReference type="GO" id="GO:0009117">
    <property type="term" value="P:nucleotide metabolic process"/>
    <property type="evidence" value="ECO:0007669"/>
    <property type="project" value="UniProtKB-KW"/>
</dbReference>
<feature type="active site" description="Proton acceptor" evidence="10">
    <location>
        <position position="72"/>
    </location>
</feature>
<sequence length="204" mass="21782">MIPIIVATRNEGKVRELAALTKDQDLPIQWRSLRDYPTVGELAETGDTFQANARMKAAQVVELTGVAALADDSGLVVDALQGAPGIYSARFAGEPKDDRRNIAKLLTQLEGVPAQARTARFVCALALLLPDGREVIVEGTCEGQITTSLRGDGGFGYDPVFLIPALGQTFAEIDGAEKNRRSHRAQAMQALIKALPSLLGVDKG</sequence>
<comment type="similarity">
    <text evidence="1 10 11">Belongs to the HAM1 NTPase family.</text>
</comment>
<evidence type="ECO:0000256" key="4">
    <source>
        <dbReference type="ARBA" id="ARBA00022741"/>
    </source>
</evidence>
<dbReference type="NCBIfam" id="TIGR00042">
    <property type="entry name" value="RdgB/HAM1 family non-canonical purine NTP pyrophosphatase"/>
    <property type="match status" value="1"/>
</dbReference>
<dbReference type="PANTHER" id="PTHR11067:SF9">
    <property type="entry name" value="INOSINE TRIPHOSPHATE PYROPHOSPHATASE"/>
    <property type="match status" value="1"/>
</dbReference>
<reference evidence="12 13" key="1">
    <citation type="submission" date="2019-03" db="EMBL/GenBank/DDBJ databases">
        <title>Genomic Encyclopedia of Type Strains, Phase IV (KMG-IV): sequencing the most valuable type-strain genomes for metagenomic binning, comparative biology and taxonomic classification.</title>
        <authorList>
            <person name="Goeker M."/>
        </authorList>
    </citation>
    <scope>NUCLEOTIDE SEQUENCE [LARGE SCALE GENOMIC DNA]</scope>
    <source>
        <strain evidence="12 13">DSM 11170</strain>
    </source>
</reference>
<evidence type="ECO:0000256" key="10">
    <source>
        <dbReference type="HAMAP-Rule" id="MF_01405"/>
    </source>
</evidence>
<dbReference type="GO" id="GO:0036222">
    <property type="term" value="F:XTP diphosphatase activity"/>
    <property type="evidence" value="ECO:0007669"/>
    <property type="project" value="UniProtKB-UniRule"/>
</dbReference>
<comment type="cofactor">
    <cofactor evidence="10">
        <name>Mg(2+)</name>
        <dbReference type="ChEBI" id="CHEBI:18420"/>
    </cofactor>
    <text evidence="10">Binds 1 Mg(2+) ion per subunit.</text>
</comment>
<dbReference type="NCBIfam" id="NF011397">
    <property type="entry name" value="PRK14822.1"/>
    <property type="match status" value="1"/>
</dbReference>
<gene>
    <name evidence="12" type="ORF">EDD73_105177</name>
</gene>
<dbReference type="InterPro" id="IPR029001">
    <property type="entry name" value="ITPase-like_fam"/>
</dbReference>
<dbReference type="HAMAP" id="MF_01405">
    <property type="entry name" value="Non_canon_purine_NTPase"/>
    <property type="match status" value="1"/>
</dbReference>
<evidence type="ECO:0000256" key="11">
    <source>
        <dbReference type="RuleBase" id="RU003781"/>
    </source>
</evidence>
<feature type="binding site" evidence="10">
    <location>
        <position position="72"/>
    </location>
    <ligand>
        <name>Mg(2+)</name>
        <dbReference type="ChEBI" id="CHEBI:18420"/>
    </ligand>
</feature>
<evidence type="ECO:0000313" key="13">
    <source>
        <dbReference type="Proteomes" id="UP000294813"/>
    </source>
</evidence>
<keyword evidence="7 10" id="KW-0546">Nucleotide metabolism</keyword>
<evidence type="ECO:0000256" key="3">
    <source>
        <dbReference type="ARBA" id="ARBA00022723"/>
    </source>
</evidence>